<dbReference type="EMBL" id="BQXU01000014">
    <property type="protein sequence ID" value="GKT45985.1"/>
    <property type="molecule type" value="Genomic_DNA"/>
</dbReference>
<protein>
    <submittedName>
        <fullName evidence="2">Uncharacterized protein</fullName>
    </submittedName>
</protein>
<gene>
    <name evidence="2" type="ORF">ColSpa_06166</name>
</gene>
<proteinExistence type="predicted"/>
<comment type="caution">
    <text evidence="2">The sequence shown here is derived from an EMBL/GenBank/DDBJ whole genome shotgun (WGS) entry which is preliminary data.</text>
</comment>
<evidence type="ECO:0000256" key="1">
    <source>
        <dbReference type="SAM" id="MobiDB-lite"/>
    </source>
</evidence>
<dbReference type="AlphaFoldDB" id="A0AA37LHC3"/>
<name>A0AA37LHC3_9PEZI</name>
<sequence>MLNLNKTSGHGVGVPPQQRKVEDRPADRSAGVNVTEFGLPHLASNFSAVNVNDPSFFATTYDLTWPNGGNISAGLRGSKSPFCITTFDYPFPANVTDMYTEANTNSTDCEFILGEDCLNQLYYEGNNLDGDQCVRPSWRDIPECNGTLGAAIQTSAAGGPFTFSLSTSDINLDSANNSLTDAQPILSGEGLWAFESGVINGADAAQGYLESTNRLQIFMFNTWINITNGRVSKPNILCMRVNTTTASGNTSAASSLGRTTAAMAAVLVTIFAMLA</sequence>
<feature type="region of interest" description="Disordered" evidence="1">
    <location>
        <begin position="1"/>
        <end position="29"/>
    </location>
</feature>
<keyword evidence="3" id="KW-1185">Reference proteome</keyword>
<evidence type="ECO:0000313" key="3">
    <source>
        <dbReference type="Proteomes" id="UP001055115"/>
    </source>
</evidence>
<organism evidence="2 3">
    <name type="scientific">Colletotrichum spaethianum</name>
    <dbReference type="NCBI Taxonomy" id="700344"/>
    <lineage>
        <taxon>Eukaryota</taxon>
        <taxon>Fungi</taxon>
        <taxon>Dikarya</taxon>
        <taxon>Ascomycota</taxon>
        <taxon>Pezizomycotina</taxon>
        <taxon>Sordariomycetes</taxon>
        <taxon>Hypocreomycetidae</taxon>
        <taxon>Glomerellales</taxon>
        <taxon>Glomerellaceae</taxon>
        <taxon>Colletotrichum</taxon>
        <taxon>Colletotrichum spaethianum species complex</taxon>
    </lineage>
</organism>
<evidence type="ECO:0000313" key="2">
    <source>
        <dbReference type="EMBL" id="GKT45985.1"/>
    </source>
</evidence>
<accession>A0AA37LHC3</accession>
<reference evidence="2 3" key="1">
    <citation type="submission" date="2022-03" db="EMBL/GenBank/DDBJ databases">
        <title>Genome data of Colletotrichum spp.</title>
        <authorList>
            <person name="Utami Y.D."/>
            <person name="Hiruma K."/>
        </authorList>
    </citation>
    <scope>NUCLEOTIDE SEQUENCE [LARGE SCALE GENOMIC DNA]</scope>
    <source>
        <strain evidence="2 3">MAFF 239500</strain>
    </source>
</reference>
<dbReference type="Proteomes" id="UP001055115">
    <property type="component" value="Unassembled WGS sequence"/>
</dbReference>
<dbReference type="GeneID" id="73326968"/>
<dbReference type="RefSeq" id="XP_049128335.1">
    <property type="nucleotide sequence ID" value="XM_049272378.1"/>
</dbReference>